<evidence type="ECO:0000313" key="3">
    <source>
        <dbReference type="Proteomes" id="UP000199354"/>
    </source>
</evidence>
<dbReference type="NCBIfam" id="NF038133">
    <property type="entry name" value="choice_anch_L"/>
    <property type="match status" value="1"/>
</dbReference>
<evidence type="ECO:0000313" key="2">
    <source>
        <dbReference type="EMBL" id="SCY42163.1"/>
    </source>
</evidence>
<keyword evidence="3" id="KW-1185">Reference proteome</keyword>
<dbReference type="STRING" id="490189.SAMN02927903_01389"/>
<dbReference type="NCBIfam" id="TIGR04131">
    <property type="entry name" value="Bac_Flav_CTERM"/>
    <property type="match status" value="1"/>
</dbReference>
<accession>A0A1G5FSE8</accession>
<dbReference type="EMBL" id="FMVF01000005">
    <property type="protein sequence ID" value="SCY42163.1"/>
    <property type="molecule type" value="Genomic_DNA"/>
</dbReference>
<proteinExistence type="predicted"/>
<dbReference type="InterPro" id="IPR049804">
    <property type="entry name" value="Choice_anch_L"/>
</dbReference>
<feature type="signal peptide" evidence="1">
    <location>
        <begin position="1"/>
        <end position="22"/>
    </location>
</feature>
<evidence type="ECO:0000256" key="1">
    <source>
        <dbReference type="SAM" id="SignalP"/>
    </source>
</evidence>
<protein>
    <submittedName>
        <fullName evidence="2">Gliding motility-associated C-terminal domain-containing protein</fullName>
    </submittedName>
</protein>
<name>A0A1G5FSE8_9FLAO</name>
<organism evidence="2 3">
    <name type="scientific">Flavobacterium caeni</name>
    <dbReference type="NCBI Taxonomy" id="490189"/>
    <lineage>
        <taxon>Bacteria</taxon>
        <taxon>Pseudomonadati</taxon>
        <taxon>Bacteroidota</taxon>
        <taxon>Flavobacteriia</taxon>
        <taxon>Flavobacteriales</taxon>
        <taxon>Flavobacteriaceae</taxon>
        <taxon>Flavobacterium</taxon>
    </lineage>
</organism>
<reference evidence="2 3" key="1">
    <citation type="submission" date="2016-10" db="EMBL/GenBank/DDBJ databases">
        <authorList>
            <person name="de Groot N.N."/>
        </authorList>
    </citation>
    <scope>NUCLEOTIDE SEQUENCE [LARGE SCALE GENOMIC DNA]</scope>
    <source>
        <strain evidence="2 3">CGMCC 1.7031</strain>
    </source>
</reference>
<dbReference type="InterPro" id="IPR026341">
    <property type="entry name" value="T9SS_type_B"/>
</dbReference>
<dbReference type="Proteomes" id="UP000199354">
    <property type="component" value="Unassembled WGS sequence"/>
</dbReference>
<feature type="chain" id="PRO_5011706312" evidence="1">
    <location>
        <begin position="23"/>
        <end position="1537"/>
    </location>
</feature>
<keyword evidence="1" id="KW-0732">Signal</keyword>
<dbReference type="Pfam" id="PF13585">
    <property type="entry name" value="CHU_C"/>
    <property type="match status" value="1"/>
</dbReference>
<gene>
    <name evidence="2" type="ORF">SAMN02927903_01389</name>
</gene>
<sequence>MNMKKLILFFALAYGVQGYSQAITVSTNTYSVPQLVNDVLINSPCVSATNVTWSTGSNFGSSNGIGFFQNTNANFPMDSGVILSTGNVNNAPGPNSVHLNDGAMNWPGDADLESTLAAAGIPMNSVNASVLEFDFTPISPNFSFDFLFASEEYGNFQCEFSDAFAFLLTNMNTGVTTNLAVVPGTNLPISVVTIRDFLYNSSCPSANAQYFGSYNGGSAAPGSASNFNGQTTLLNASAVMVPGTPYHIKLVIADRTDQESDSAIFISSDSFNIGQDVLGQDITVAANTAICPGKTHTIDSELDPAVYSFVWKRGNTILAGQTGPTLVVDQPGTYTLTYQYLIGTCSPVSDSVVVQFYPEITTQNPIDLYKCSGSGTYVYNLALNTPIVKTGLDAATVVSYHSSQLAADNNTGALPLNYTSAGGQTIYVRIKTPNSPCYVVKSFQLLTAPAPVAHQPNDLTLCARSQTLMNGIFNIAAQTPTVLGSQSNTLNTVTYHTSQAHANAGTNPLGNTYIATEGTVVYVRVQNVTDADCYSTTSFTLHIEPLPPVDVLENIVLCEPYTLLPLTNGNYFSGPNGSGDAMFAGDVIEETQIVYIFNQPGGPDSCSAGSSFKVTIINPEQLSPGAGTYCGSYTLPNLEYGAYYTAPGGPDGTGTLVPSGTEITTTQTLYVYFQSLMPPFCIIDADFDVTILPGIEIGEQPNVFDCTSYTLPVINGTYYTQADALGTEMPAGTVITTTTTLYAYATTGAPNNCKTEKQFTVFIGIDTPADISQCNGYTLPALPIGEYYTGPAGTGDLIPAGTVLEQSATVYIYVPKTNPGGVNCTDNVHFTASIAQPLIDSLDDIAVCDSYTLPVIASGTYYTGPEQSGTELAAGDIITSTQTIYIFKRSTPSCYNENSFTVTVNPKPAIDSRSDIDVCNKYELTELAVGNYYTGPGGTGTMLPAGTFINETQTIYIYAVGNTVPACVAENQFTINVFTIEADSPANVVACDSYTLPALTVGNYYQHPGGPAGGEGSLMHAGDVITESTTLYVFTESGERINCIDENSFTITINHTPVVAPIANENACNSFTLEALAVGNYYTGPNKTGTQMHEGDVITTTQTLYVYAETGTTPNCFSERSFTVTVFNVDVLPNITTCESFTLPNLTNGRYYTGPNRTGTPLTAGQAISTTQTVYINAAAPWSPTCYDESSFEVVIVPTPVAHPVSIAMTTVCDEDGNNDGITTFDLTSISDTLLGTQTGSEFTVTYYATLADAQAQANAITTTTQTLVFARVSNTLTANCFDVRPISIVVNTIPEPAPVGGIICYDSKNEQLLQSYTIPSGLSASNHTFKWFNEAGDVVGTGSSYTAVLPGEYSVIATSTVTGCPSEETFVTVTPSEPALISFTITDDFSDNQIITVEASGVGGDYEYQLDHGPWQDSNVFQGVSTGTHVVNVRDKNGCGTSTSSALVVNYPKYFTPNGDGYHDTWNIVDLEEDQQAKISIFDRYGKLITQIFPHGAGWDGSFQGRALPSTDYWFVVNYQEDGIQKEFKAHFAMKR</sequence>